<evidence type="ECO:0000256" key="3">
    <source>
        <dbReference type="ARBA" id="ARBA00022827"/>
    </source>
</evidence>
<dbReference type="RefSeq" id="WP_179540637.1">
    <property type="nucleotide sequence ID" value="NZ_BAAALL010000004.1"/>
</dbReference>
<dbReference type="InterPro" id="IPR045024">
    <property type="entry name" value="NDH-2"/>
</dbReference>
<evidence type="ECO:0000259" key="6">
    <source>
        <dbReference type="Pfam" id="PF07992"/>
    </source>
</evidence>
<sequence length="460" mass="49314">MAISQKLSEKPRILIVGGGYVGLTVAQKLQKKVKAEGGVVTLVDPLPYMTYQPFLPEVVGGHIEARHAVISHRKHLRDTEVITGKVTDVDHSARTASVELEDGESIEIPYQDVILAAGATTRTFPIEGLAEQGIGLKTIEEALTLRNQILDRIEAASTMTDEKAKARALAFTVVGGGFAGIECIAEMEDIIRAAVAANPRLSQSDVRIVLVEAMGRIMPEVSEDQAVGVVEHLRGRGIEVLLNTSLGSAVDGELQLINMADKSEADRFESDTLVWTAGVAANAVARRSSFPIDERGRITASATLQIVDEEGRSIEGAWTAGDVAAVPDLTGAGPGGFCVPNAQHALRQSKQLVKNLLAARFGEGKISEYKHDSLGAVAGLGLFKGVGNPMGVKLKGVPAWMAHRGYHGMAIPTVERKVRVASNWINEFIFGRDITPLRDLETPRRQFEEAATPAKKKADA</sequence>
<dbReference type="Pfam" id="PF07992">
    <property type="entry name" value="Pyr_redox_2"/>
    <property type="match status" value="1"/>
</dbReference>
<dbReference type="PRINTS" id="PR00368">
    <property type="entry name" value="FADPNR"/>
</dbReference>
<keyword evidence="3" id="KW-0274">FAD</keyword>
<comment type="similarity">
    <text evidence="1">Belongs to the NADH dehydrogenase family.</text>
</comment>
<keyword evidence="2" id="KW-0285">Flavoprotein</keyword>
<keyword evidence="8" id="KW-1185">Reference proteome</keyword>
<dbReference type="AlphaFoldDB" id="A0A7Z0GJF5"/>
<evidence type="ECO:0000256" key="5">
    <source>
        <dbReference type="ARBA" id="ARBA00023027"/>
    </source>
</evidence>
<comment type="caution">
    <text evidence="7">The sequence shown here is derived from an EMBL/GenBank/DDBJ whole genome shotgun (WGS) entry which is preliminary data.</text>
</comment>
<evidence type="ECO:0000313" key="8">
    <source>
        <dbReference type="Proteomes" id="UP000535437"/>
    </source>
</evidence>
<dbReference type="GO" id="GO:0003954">
    <property type="term" value="F:NADH dehydrogenase activity"/>
    <property type="evidence" value="ECO:0007669"/>
    <property type="project" value="InterPro"/>
</dbReference>
<keyword evidence="4 7" id="KW-0560">Oxidoreductase</keyword>
<dbReference type="Gene3D" id="3.50.50.100">
    <property type="match status" value="1"/>
</dbReference>
<dbReference type="Proteomes" id="UP000535437">
    <property type="component" value="Unassembled WGS sequence"/>
</dbReference>
<name>A0A7Z0GJF5_9MICC</name>
<gene>
    <name evidence="7" type="ORF">HNR09_000522</name>
</gene>
<evidence type="ECO:0000256" key="1">
    <source>
        <dbReference type="ARBA" id="ARBA00005272"/>
    </source>
</evidence>
<feature type="domain" description="FAD/NAD(P)-binding" evidence="6">
    <location>
        <begin position="12"/>
        <end position="329"/>
    </location>
</feature>
<dbReference type="PANTHER" id="PTHR43706">
    <property type="entry name" value="NADH DEHYDROGENASE"/>
    <property type="match status" value="1"/>
</dbReference>
<evidence type="ECO:0000256" key="2">
    <source>
        <dbReference type="ARBA" id="ARBA00022630"/>
    </source>
</evidence>
<proteinExistence type="inferred from homology"/>
<dbReference type="EMBL" id="JACCFY010000001">
    <property type="protein sequence ID" value="NYJ77111.1"/>
    <property type="molecule type" value="Genomic_DNA"/>
</dbReference>
<dbReference type="PANTHER" id="PTHR43706:SF45">
    <property type="entry name" value="NADH DEHYDROGENASE-LIKE PROTEIN RV1812C"/>
    <property type="match status" value="1"/>
</dbReference>
<evidence type="ECO:0000256" key="4">
    <source>
        <dbReference type="ARBA" id="ARBA00023002"/>
    </source>
</evidence>
<dbReference type="SUPFAM" id="SSF51905">
    <property type="entry name" value="FAD/NAD(P)-binding domain"/>
    <property type="match status" value="2"/>
</dbReference>
<dbReference type="EC" id="1.6.99.3" evidence="7"/>
<protein>
    <submittedName>
        <fullName evidence="7">NADH dehydrogenase</fullName>
        <ecNumber evidence="7">1.6.99.3</ecNumber>
    </submittedName>
</protein>
<dbReference type="InterPro" id="IPR036188">
    <property type="entry name" value="FAD/NAD-bd_sf"/>
</dbReference>
<reference evidence="7 8" key="1">
    <citation type="submission" date="2020-07" db="EMBL/GenBank/DDBJ databases">
        <title>Sequencing the genomes of 1000 actinobacteria strains.</title>
        <authorList>
            <person name="Klenk H.-P."/>
        </authorList>
    </citation>
    <scope>NUCLEOTIDE SEQUENCE [LARGE SCALE GENOMIC DNA]</scope>
    <source>
        <strain evidence="7 8">DSM 15475</strain>
    </source>
</reference>
<accession>A0A7Z0GJF5</accession>
<dbReference type="InterPro" id="IPR023753">
    <property type="entry name" value="FAD/NAD-binding_dom"/>
</dbReference>
<keyword evidence="5" id="KW-0520">NAD</keyword>
<evidence type="ECO:0000313" key="7">
    <source>
        <dbReference type="EMBL" id="NYJ77111.1"/>
    </source>
</evidence>
<organism evidence="7 8">
    <name type="scientific">Nesterenkonia xinjiangensis</name>
    <dbReference type="NCBI Taxonomy" id="225327"/>
    <lineage>
        <taxon>Bacteria</taxon>
        <taxon>Bacillati</taxon>
        <taxon>Actinomycetota</taxon>
        <taxon>Actinomycetes</taxon>
        <taxon>Micrococcales</taxon>
        <taxon>Micrococcaceae</taxon>
        <taxon>Nesterenkonia</taxon>
    </lineage>
</organism>